<evidence type="ECO:0000313" key="4">
    <source>
        <dbReference type="Proteomes" id="UP000593561"/>
    </source>
</evidence>
<dbReference type="GO" id="GO:0005840">
    <property type="term" value="C:ribosome"/>
    <property type="evidence" value="ECO:0007669"/>
    <property type="project" value="UniProtKB-KW"/>
</dbReference>
<keyword evidence="1" id="KW-0689">Ribosomal protein</keyword>
<evidence type="ECO:0000256" key="1">
    <source>
        <dbReference type="ARBA" id="ARBA00022980"/>
    </source>
</evidence>
<evidence type="ECO:0000313" key="3">
    <source>
        <dbReference type="EMBL" id="MBA0638693.1"/>
    </source>
</evidence>
<dbReference type="SUPFAM" id="SSF143800">
    <property type="entry name" value="L28p-like"/>
    <property type="match status" value="1"/>
</dbReference>
<evidence type="ECO:0000256" key="2">
    <source>
        <dbReference type="ARBA" id="ARBA00023274"/>
    </source>
</evidence>
<sequence>MEISPRYWYPNLFNQAIMFPEAKIWIEFVCTRIVPTLNVYNVNTFQAVLLYAILQKKTSVYWKVDPSKHEEMY</sequence>
<protein>
    <submittedName>
        <fullName evidence="3">Uncharacterized protein</fullName>
    </submittedName>
</protein>
<dbReference type="Proteomes" id="UP000593561">
    <property type="component" value="Unassembled WGS sequence"/>
</dbReference>
<keyword evidence="4" id="KW-1185">Reference proteome</keyword>
<organism evidence="3 4">
    <name type="scientific">Gossypium davidsonii</name>
    <name type="common">Davidson's cotton</name>
    <name type="synonym">Gossypium klotzschianum subsp. davidsonii</name>
    <dbReference type="NCBI Taxonomy" id="34287"/>
    <lineage>
        <taxon>Eukaryota</taxon>
        <taxon>Viridiplantae</taxon>
        <taxon>Streptophyta</taxon>
        <taxon>Embryophyta</taxon>
        <taxon>Tracheophyta</taxon>
        <taxon>Spermatophyta</taxon>
        <taxon>Magnoliopsida</taxon>
        <taxon>eudicotyledons</taxon>
        <taxon>Gunneridae</taxon>
        <taxon>Pentapetalae</taxon>
        <taxon>rosids</taxon>
        <taxon>malvids</taxon>
        <taxon>Malvales</taxon>
        <taxon>Malvaceae</taxon>
        <taxon>Malvoideae</taxon>
        <taxon>Gossypium</taxon>
    </lineage>
</organism>
<reference evidence="3 4" key="1">
    <citation type="journal article" date="2019" name="Genome Biol. Evol.">
        <title>Insights into the evolution of the New World diploid cottons (Gossypium, subgenus Houzingenia) based on genome sequencing.</title>
        <authorList>
            <person name="Grover C.E."/>
            <person name="Arick M.A. 2nd"/>
            <person name="Thrash A."/>
            <person name="Conover J.L."/>
            <person name="Sanders W.S."/>
            <person name="Peterson D.G."/>
            <person name="Frelichowski J.E."/>
            <person name="Scheffler J.A."/>
            <person name="Scheffler B.E."/>
            <person name="Wendel J.F."/>
        </authorList>
    </citation>
    <scope>NUCLEOTIDE SEQUENCE [LARGE SCALE GENOMIC DNA]</scope>
    <source>
        <strain evidence="3">27</strain>
        <tissue evidence="3">Leaf</tissue>
    </source>
</reference>
<gene>
    <name evidence="3" type="ORF">Godav_024830</name>
</gene>
<dbReference type="EMBL" id="JABFAC010251036">
    <property type="protein sequence ID" value="MBA0638693.1"/>
    <property type="molecule type" value="Genomic_DNA"/>
</dbReference>
<accession>A0A7J8TKM8</accession>
<dbReference type="GO" id="GO:1990904">
    <property type="term" value="C:ribonucleoprotein complex"/>
    <property type="evidence" value="ECO:0007669"/>
    <property type="project" value="UniProtKB-KW"/>
</dbReference>
<name>A0A7J8TKM8_GOSDV</name>
<dbReference type="AlphaFoldDB" id="A0A7J8TKM8"/>
<proteinExistence type="predicted"/>
<comment type="caution">
    <text evidence="3">The sequence shown here is derived from an EMBL/GenBank/DDBJ whole genome shotgun (WGS) entry which is preliminary data.</text>
</comment>
<dbReference type="InterPro" id="IPR034704">
    <property type="entry name" value="Ribosomal_bL28/bL31-like_sf"/>
</dbReference>
<keyword evidence="2" id="KW-0687">Ribonucleoprotein</keyword>